<dbReference type="PANTHER" id="PTHR43298:SF2">
    <property type="entry name" value="FMN_FAD EXPORTER YEEO-RELATED"/>
    <property type="match status" value="1"/>
</dbReference>
<keyword evidence="4" id="KW-1003">Cell membrane</keyword>
<feature type="transmembrane region" description="Helical" evidence="10">
    <location>
        <begin position="417"/>
        <end position="435"/>
    </location>
</feature>
<evidence type="ECO:0000256" key="6">
    <source>
        <dbReference type="ARBA" id="ARBA00022989"/>
    </source>
</evidence>
<dbReference type="EMBL" id="JACRIW010000032">
    <property type="protein sequence ID" value="MBI5168680.1"/>
    <property type="molecule type" value="Genomic_DNA"/>
</dbReference>
<evidence type="ECO:0000256" key="9">
    <source>
        <dbReference type="ARBA" id="ARBA00031636"/>
    </source>
</evidence>
<dbReference type="PANTHER" id="PTHR43298">
    <property type="entry name" value="MULTIDRUG RESISTANCE PROTEIN NORM-RELATED"/>
    <property type="match status" value="1"/>
</dbReference>
<dbReference type="PIRSF" id="PIRSF006603">
    <property type="entry name" value="DinF"/>
    <property type="match status" value="1"/>
</dbReference>
<gene>
    <name evidence="11" type="ORF">HZA61_04245</name>
</gene>
<proteinExistence type="predicted"/>
<evidence type="ECO:0000256" key="7">
    <source>
        <dbReference type="ARBA" id="ARBA00023065"/>
    </source>
</evidence>
<feature type="transmembrane region" description="Helical" evidence="10">
    <location>
        <begin position="275"/>
        <end position="302"/>
    </location>
</feature>
<dbReference type="Pfam" id="PF01554">
    <property type="entry name" value="MatE"/>
    <property type="match status" value="2"/>
</dbReference>
<evidence type="ECO:0000256" key="1">
    <source>
        <dbReference type="ARBA" id="ARBA00004651"/>
    </source>
</evidence>
<keyword evidence="3" id="KW-0050">Antiport</keyword>
<feature type="transmembrane region" description="Helical" evidence="10">
    <location>
        <begin position="128"/>
        <end position="149"/>
    </location>
</feature>
<feature type="transmembrane region" description="Helical" evidence="10">
    <location>
        <begin position="387"/>
        <end position="405"/>
    </location>
</feature>
<evidence type="ECO:0000313" key="12">
    <source>
        <dbReference type="Proteomes" id="UP000696931"/>
    </source>
</evidence>
<dbReference type="GO" id="GO:0015297">
    <property type="term" value="F:antiporter activity"/>
    <property type="evidence" value="ECO:0007669"/>
    <property type="project" value="UniProtKB-KW"/>
</dbReference>
<sequence length="453" mass="47272">MSFHPPEAADYRRLLALAVPVVFAQLGLMGMNVADTIIIGHVSAAAQAGVAIGNVYGFCLGAFGMGLLNALDPVISQAVGAGDTPAVARGVQRGIVLSGVLGVCAALACLPVRALLTLAGQPPEVVDGAVAYVVAQAPTYWAFFLFIALRTTLQANHVTRPIVWSIVLSNVFNGAVCWTLVYGKFGFPALGPLGAGIATALARVFMLGMLVAFAWPHVRPWLAWSRESLQMGPIGRILRIGLPIAAQYEFEFAIFAAIALIMGRMGPVAGAAHQVALNIASFTFMVPLGVSIAGSVLVGQAVGAGDVPRARRSALAALVAGVGFMGVSALVLRAVPGVLARIYSSDAEVIALASTLIPIAGVFQVFDGTQVVSIGLLRGVGDTRWPMIASLVGYWVVGLPVSLWFGMRLGLGPVGLWWGLVVGLALVGVVLVTRVRIRLWQDVRRLDVEGAGR</sequence>
<dbReference type="GO" id="GO:0006811">
    <property type="term" value="P:monoatomic ion transport"/>
    <property type="evidence" value="ECO:0007669"/>
    <property type="project" value="UniProtKB-KW"/>
</dbReference>
<keyword evidence="5 10" id="KW-0812">Transmembrane</keyword>
<dbReference type="InterPro" id="IPR002528">
    <property type="entry name" value="MATE_fam"/>
</dbReference>
<dbReference type="InterPro" id="IPR048279">
    <property type="entry name" value="MdtK-like"/>
</dbReference>
<reference evidence="11" key="1">
    <citation type="submission" date="2020-07" db="EMBL/GenBank/DDBJ databases">
        <title>Huge and variable diversity of episymbiotic CPR bacteria and DPANN archaea in groundwater ecosystems.</title>
        <authorList>
            <person name="He C.Y."/>
            <person name="Keren R."/>
            <person name="Whittaker M."/>
            <person name="Farag I.F."/>
            <person name="Doudna J."/>
            <person name="Cate J.H.D."/>
            <person name="Banfield J.F."/>
        </authorList>
    </citation>
    <scope>NUCLEOTIDE SEQUENCE</scope>
    <source>
        <strain evidence="11">NC_groundwater_1813_Pr3_B-0.1um_71_17</strain>
    </source>
</reference>
<keyword evidence="7" id="KW-0406">Ion transport</keyword>
<dbReference type="GO" id="GO:0042910">
    <property type="term" value="F:xenobiotic transmembrane transporter activity"/>
    <property type="evidence" value="ECO:0007669"/>
    <property type="project" value="InterPro"/>
</dbReference>
<feature type="transmembrane region" description="Helical" evidence="10">
    <location>
        <begin position="193"/>
        <end position="216"/>
    </location>
</feature>
<keyword evidence="2" id="KW-0813">Transport</keyword>
<dbReference type="NCBIfam" id="TIGR00797">
    <property type="entry name" value="matE"/>
    <property type="match status" value="1"/>
</dbReference>
<evidence type="ECO:0000256" key="10">
    <source>
        <dbReference type="SAM" id="Phobius"/>
    </source>
</evidence>
<dbReference type="AlphaFoldDB" id="A0A933SCD2"/>
<feature type="transmembrane region" description="Helical" evidence="10">
    <location>
        <begin position="347"/>
        <end position="366"/>
    </location>
</feature>
<organism evidence="11 12">
    <name type="scientific">Eiseniibacteriota bacterium</name>
    <dbReference type="NCBI Taxonomy" id="2212470"/>
    <lineage>
        <taxon>Bacteria</taxon>
        <taxon>Candidatus Eiseniibacteriota</taxon>
    </lineage>
</organism>
<dbReference type="GO" id="GO:0005886">
    <property type="term" value="C:plasma membrane"/>
    <property type="evidence" value="ECO:0007669"/>
    <property type="project" value="UniProtKB-SubCell"/>
</dbReference>
<keyword evidence="6 10" id="KW-1133">Transmembrane helix</keyword>
<evidence type="ECO:0000256" key="5">
    <source>
        <dbReference type="ARBA" id="ARBA00022692"/>
    </source>
</evidence>
<feature type="transmembrane region" description="Helical" evidence="10">
    <location>
        <begin position="54"/>
        <end position="75"/>
    </location>
</feature>
<evidence type="ECO:0000256" key="2">
    <source>
        <dbReference type="ARBA" id="ARBA00022448"/>
    </source>
</evidence>
<evidence type="ECO:0000256" key="3">
    <source>
        <dbReference type="ARBA" id="ARBA00022449"/>
    </source>
</evidence>
<comment type="subcellular location">
    <subcellularLocation>
        <location evidence="1">Cell membrane</location>
        <topology evidence="1">Multi-pass membrane protein</topology>
    </subcellularLocation>
</comment>
<feature type="transmembrane region" description="Helical" evidence="10">
    <location>
        <begin position="314"/>
        <end position="335"/>
    </location>
</feature>
<keyword evidence="8 10" id="KW-0472">Membrane</keyword>
<dbReference type="InterPro" id="IPR050222">
    <property type="entry name" value="MATE_MdtK"/>
</dbReference>
<feature type="transmembrane region" description="Helical" evidence="10">
    <location>
        <begin position="95"/>
        <end position="116"/>
    </location>
</feature>
<evidence type="ECO:0000313" key="11">
    <source>
        <dbReference type="EMBL" id="MBI5168680.1"/>
    </source>
</evidence>
<evidence type="ECO:0000256" key="4">
    <source>
        <dbReference type="ARBA" id="ARBA00022475"/>
    </source>
</evidence>
<feature type="transmembrane region" description="Helical" evidence="10">
    <location>
        <begin position="161"/>
        <end position="181"/>
    </location>
</feature>
<comment type="caution">
    <text evidence="11">The sequence shown here is derived from an EMBL/GenBank/DDBJ whole genome shotgun (WGS) entry which is preliminary data.</text>
</comment>
<name>A0A933SCD2_UNCEI</name>
<dbReference type="Proteomes" id="UP000696931">
    <property type="component" value="Unassembled WGS sequence"/>
</dbReference>
<accession>A0A933SCD2</accession>
<evidence type="ECO:0000256" key="8">
    <source>
        <dbReference type="ARBA" id="ARBA00023136"/>
    </source>
</evidence>
<feature type="transmembrane region" description="Helical" evidence="10">
    <location>
        <begin position="237"/>
        <end position="263"/>
    </location>
</feature>
<dbReference type="CDD" id="cd13131">
    <property type="entry name" value="MATE_NorM_like"/>
    <property type="match status" value="1"/>
</dbReference>
<protein>
    <recommendedName>
        <fullName evidence="9">Multidrug-efflux transporter</fullName>
    </recommendedName>
</protein>